<keyword evidence="2 7" id="KW-0963">Cytoplasm</keyword>
<dbReference type="KEGG" id="amij:EQM06_08840"/>
<dbReference type="Proteomes" id="UP000287601">
    <property type="component" value="Chromosome"/>
</dbReference>
<dbReference type="GO" id="GO:0070475">
    <property type="term" value="P:rRNA base methylation"/>
    <property type="evidence" value="ECO:0007669"/>
    <property type="project" value="UniProtKB-UniRule"/>
</dbReference>
<keyword evidence="3 7" id="KW-0698">rRNA processing</keyword>
<keyword evidence="6 7" id="KW-0949">S-adenosyl-L-methionine</keyword>
<comment type="similarity">
    <text evidence="1 7">Belongs to the methyltransferase superfamily. RsmH family.</text>
</comment>
<dbReference type="AlphaFoldDB" id="A0A410PWM7"/>
<dbReference type="RefSeq" id="WP_128746013.1">
    <property type="nucleotide sequence ID" value="NZ_CP035281.1"/>
</dbReference>
<evidence type="ECO:0000256" key="1">
    <source>
        <dbReference type="ARBA" id="ARBA00010396"/>
    </source>
</evidence>
<dbReference type="EC" id="2.1.1.199" evidence="7"/>
<evidence type="ECO:0000313" key="9">
    <source>
        <dbReference type="EMBL" id="QAT43315.1"/>
    </source>
</evidence>
<feature type="binding site" evidence="7">
    <location>
        <position position="108"/>
    </location>
    <ligand>
        <name>S-adenosyl-L-methionine</name>
        <dbReference type="ChEBI" id="CHEBI:59789"/>
    </ligand>
</feature>
<evidence type="ECO:0000256" key="8">
    <source>
        <dbReference type="SAM" id="Coils"/>
    </source>
</evidence>
<dbReference type="Gene3D" id="3.40.50.150">
    <property type="entry name" value="Vaccinia Virus protein VP39"/>
    <property type="match status" value="1"/>
</dbReference>
<feature type="coiled-coil region" evidence="8">
    <location>
        <begin position="52"/>
        <end position="79"/>
    </location>
</feature>
<keyword evidence="5 7" id="KW-0808">Transferase</keyword>
<sequence>MEFKHVSVLYDECIHGLKIKPDGIYADGTLGGGGHAAGICGLLQEEGMLIGIDRDRDALAAAENRLREFSCKKQFVQDNYSNIEEVLDRLGISGIDGALLDLGVSSFQLDNWERGFSYMQTAPLDMRMNAEESLTAEKVVNTYSGEELTEVIRKYGEERWASRISEFIVKARKNKPIKNTTELVDIIKAAIPASARRDGPHPAKRTFQAIRIEVNDELGHLERAVEAFCNVLNPGGRLCIITFHSLEDRIVKEYFNRRLNPCTCPKEFPICTCGKVTDMVKVTGKPIISTKEELEENPRARSAKLRIIEKKR</sequence>
<feature type="binding site" evidence="7">
    <location>
        <begin position="33"/>
        <end position="35"/>
    </location>
    <ligand>
        <name>S-adenosyl-L-methionine</name>
        <dbReference type="ChEBI" id="CHEBI:59789"/>
    </ligand>
</feature>
<feature type="binding site" evidence="7">
    <location>
        <position position="80"/>
    </location>
    <ligand>
        <name>S-adenosyl-L-methionine</name>
        <dbReference type="ChEBI" id="CHEBI:59789"/>
    </ligand>
</feature>
<dbReference type="HAMAP" id="MF_01007">
    <property type="entry name" value="16SrRNA_methyltr_H"/>
    <property type="match status" value="1"/>
</dbReference>
<evidence type="ECO:0000256" key="6">
    <source>
        <dbReference type="ARBA" id="ARBA00022691"/>
    </source>
</evidence>
<dbReference type="InterPro" id="IPR023397">
    <property type="entry name" value="SAM-dep_MeTrfase_MraW_recog"/>
</dbReference>
<evidence type="ECO:0000256" key="4">
    <source>
        <dbReference type="ARBA" id="ARBA00022603"/>
    </source>
</evidence>
<dbReference type="EMBL" id="CP035281">
    <property type="protein sequence ID" value="QAT43315.1"/>
    <property type="molecule type" value="Genomic_DNA"/>
</dbReference>
<dbReference type="PANTHER" id="PTHR11265:SF0">
    <property type="entry name" value="12S RRNA N4-METHYLCYTIDINE METHYLTRANSFERASE"/>
    <property type="match status" value="1"/>
</dbReference>
<evidence type="ECO:0000256" key="2">
    <source>
        <dbReference type="ARBA" id="ARBA00022490"/>
    </source>
</evidence>
<gene>
    <name evidence="7 9" type="primary">rsmH</name>
    <name evidence="9" type="ORF">EQM06_08840</name>
</gene>
<comment type="subcellular location">
    <subcellularLocation>
        <location evidence="7">Cytoplasm</location>
    </subcellularLocation>
</comment>
<dbReference type="PANTHER" id="PTHR11265">
    <property type="entry name" value="S-ADENOSYL-METHYLTRANSFERASE MRAW"/>
    <property type="match status" value="1"/>
</dbReference>
<dbReference type="NCBIfam" id="TIGR00006">
    <property type="entry name" value="16S rRNA (cytosine(1402)-N(4))-methyltransferase RsmH"/>
    <property type="match status" value="1"/>
</dbReference>
<dbReference type="InterPro" id="IPR002903">
    <property type="entry name" value="RsmH"/>
</dbReference>
<dbReference type="FunFam" id="1.10.150.170:FF:000001">
    <property type="entry name" value="Ribosomal RNA small subunit methyltransferase H"/>
    <property type="match status" value="1"/>
</dbReference>
<accession>A0A410PWM7</accession>
<dbReference type="GO" id="GO:0071424">
    <property type="term" value="F:rRNA (cytosine-N4-)-methyltransferase activity"/>
    <property type="evidence" value="ECO:0007669"/>
    <property type="project" value="UniProtKB-UniRule"/>
</dbReference>
<feature type="binding site" evidence="7">
    <location>
        <position position="53"/>
    </location>
    <ligand>
        <name>S-adenosyl-L-methionine</name>
        <dbReference type="ChEBI" id="CHEBI:59789"/>
    </ligand>
</feature>
<evidence type="ECO:0000256" key="7">
    <source>
        <dbReference type="HAMAP-Rule" id="MF_01007"/>
    </source>
</evidence>
<evidence type="ECO:0000256" key="3">
    <source>
        <dbReference type="ARBA" id="ARBA00022552"/>
    </source>
</evidence>
<dbReference type="Gene3D" id="1.10.150.170">
    <property type="entry name" value="Putative methyltransferase TM0872, insert domain"/>
    <property type="match status" value="1"/>
</dbReference>
<comment type="function">
    <text evidence="7">Specifically methylates the N4 position of cytidine in position 1402 (C1402) of 16S rRNA.</text>
</comment>
<protein>
    <recommendedName>
        <fullName evidence="7">Ribosomal RNA small subunit methyltransferase H</fullName>
        <ecNumber evidence="7">2.1.1.199</ecNumber>
    </recommendedName>
    <alternativeName>
        <fullName evidence="7">16S rRNA m(4)C1402 methyltransferase</fullName>
    </alternativeName>
    <alternativeName>
        <fullName evidence="7">rRNA (cytosine-N(4)-)-methyltransferase RsmH</fullName>
    </alternativeName>
</protein>
<keyword evidence="10" id="KW-1185">Reference proteome</keyword>
<keyword evidence="8" id="KW-0175">Coiled coil</keyword>
<organism evidence="9 10">
    <name type="scientific">Aminipila luticellarii</name>
    <dbReference type="NCBI Taxonomy" id="2507160"/>
    <lineage>
        <taxon>Bacteria</taxon>
        <taxon>Bacillati</taxon>
        <taxon>Bacillota</taxon>
        <taxon>Clostridia</taxon>
        <taxon>Peptostreptococcales</taxon>
        <taxon>Anaerovoracaceae</taxon>
        <taxon>Aminipila</taxon>
    </lineage>
</organism>
<feature type="binding site" evidence="7">
    <location>
        <position position="101"/>
    </location>
    <ligand>
        <name>S-adenosyl-L-methionine</name>
        <dbReference type="ChEBI" id="CHEBI:59789"/>
    </ligand>
</feature>
<dbReference type="InterPro" id="IPR029063">
    <property type="entry name" value="SAM-dependent_MTases_sf"/>
</dbReference>
<dbReference type="Pfam" id="PF01795">
    <property type="entry name" value="Methyltransf_5"/>
    <property type="match status" value="1"/>
</dbReference>
<evidence type="ECO:0000313" key="10">
    <source>
        <dbReference type="Proteomes" id="UP000287601"/>
    </source>
</evidence>
<dbReference type="GO" id="GO:0005737">
    <property type="term" value="C:cytoplasm"/>
    <property type="evidence" value="ECO:0007669"/>
    <property type="project" value="UniProtKB-SubCell"/>
</dbReference>
<dbReference type="OrthoDB" id="9806637at2"/>
<evidence type="ECO:0000256" key="5">
    <source>
        <dbReference type="ARBA" id="ARBA00022679"/>
    </source>
</evidence>
<reference evidence="9 10" key="1">
    <citation type="submission" date="2019-01" db="EMBL/GenBank/DDBJ databases">
        <title>Draft genomes of a novel of Aminipila strains.</title>
        <authorList>
            <person name="Ma S."/>
        </authorList>
    </citation>
    <scope>NUCLEOTIDE SEQUENCE [LARGE SCALE GENOMIC DNA]</scope>
    <source>
        <strain evidence="10">JN-39</strain>
    </source>
</reference>
<proteinExistence type="inferred from homology"/>
<dbReference type="SUPFAM" id="SSF53335">
    <property type="entry name" value="S-adenosyl-L-methionine-dependent methyltransferases"/>
    <property type="match status" value="1"/>
</dbReference>
<dbReference type="SUPFAM" id="SSF81799">
    <property type="entry name" value="Putative methyltransferase TM0872, insert domain"/>
    <property type="match status" value="1"/>
</dbReference>
<dbReference type="PIRSF" id="PIRSF004486">
    <property type="entry name" value="MraW"/>
    <property type="match status" value="1"/>
</dbReference>
<comment type="catalytic activity">
    <reaction evidence="7">
        <text>cytidine(1402) in 16S rRNA + S-adenosyl-L-methionine = N(4)-methylcytidine(1402) in 16S rRNA + S-adenosyl-L-homocysteine + H(+)</text>
        <dbReference type="Rhea" id="RHEA:42928"/>
        <dbReference type="Rhea" id="RHEA-COMP:10286"/>
        <dbReference type="Rhea" id="RHEA-COMP:10287"/>
        <dbReference type="ChEBI" id="CHEBI:15378"/>
        <dbReference type="ChEBI" id="CHEBI:57856"/>
        <dbReference type="ChEBI" id="CHEBI:59789"/>
        <dbReference type="ChEBI" id="CHEBI:74506"/>
        <dbReference type="ChEBI" id="CHEBI:82748"/>
        <dbReference type="EC" id="2.1.1.199"/>
    </reaction>
</comment>
<name>A0A410PWM7_9FIRM</name>
<keyword evidence="4 7" id="KW-0489">Methyltransferase</keyword>